<proteinExistence type="inferred from homology"/>
<evidence type="ECO:0000256" key="4">
    <source>
        <dbReference type="ARBA" id="ARBA00022777"/>
    </source>
</evidence>
<feature type="domain" description="Carbohydrate kinase FGGY C-terminal" evidence="9">
    <location>
        <begin position="248"/>
        <end position="430"/>
    </location>
</feature>
<dbReference type="PANTHER" id="PTHR43095">
    <property type="entry name" value="SUGAR KINASE"/>
    <property type="match status" value="1"/>
</dbReference>
<dbReference type="InterPro" id="IPR050406">
    <property type="entry name" value="FGGY_Carb_Kinase"/>
</dbReference>
<evidence type="ECO:0000313" key="11">
    <source>
        <dbReference type="Proteomes" id="UP001348149"/>
    </source>
</evidence>
<dbReference type="HAMAP" id="MF_02220">
    <property type="entry name" value="XylB"/>
    <property type="match status" value="1"/>
</dbReference>
<comment type="catalytic activity">
    <reaction evidence="6 7">
        <text>D-xylulose + ATP = D-xylulose 5-phosphate + ADP + H(+)</text>
        <dbReference type="Rhea" id="RHEA:10964"/>
        <dbReference type="ChEBI" id="CHEBI:15378"/>
        <dbReference type="ChEBI" id="CHEBI:17140"/>
        <dbReference type="ChEBI" id="CHEBI:30616"/>
        <dbReference type="ChEBI" id="CHEBI:57737"/>
        <dbReference type="ChEBI" id="CHEBI:456216"/>
        <dbReference type="EC" id="2.7.1.17"/>
    </reaction>
</comment>
<dbReference type="NCBIfam" id="TIGR01312">
    <property type="entry name" value="XylB"/>
    <property type="match status" value="1"/>
</dbReference>
<dbReference type="EMBL" id="JAYLLH010000035">
    <property type="protein sequence ID" value="MEC3863040.1"/>
    <property type="molecule type" value="Genomic_DNA"/>
</dbReference>
<comment type="caution">
    <text evidence="10">The sequence shown here is derived from an EMBL/GenBank/DDBJ whole genome shotgun (WGS) entry which is preliminary data.</text>
</comment>
<dbReference type="PANTHER" id="PTHR43095:SF6">
    <property type="entry name" value="XYLULOSE KINASE"/>
    <property type="match status" value="1"/>
</dbReference>
<keyword evidence="6 7" id="KW-0119">Carbohydrate metabolism</keyword>
<dbReference type="RefSeq" id="WP_326299111.1">
    <property type="nucleotide sequence ID" value="NZ_JAYLLH010000035.1"/>
</dbReference>
<evidence type="ECO:0000256" key="1">
    <source>
        <dbReference type="ARBA" id="ARBA00009156"/>
    </source>
</evidence>
<feature type="site" description="Important for activity" evidence="6">
    <location>
        <position position="6"/>
    </location>
</feature>
<evidence type="ECO:0000256" key="7">
    <source>
        <dbReference type="RuleBase" id="RU364073"/>
    </source>
</evidence>
<dbReference type="InterPro" id="IPR043129">
    <property type="entry name" value="ATPase_NBD"/>
</dbReference>
<keyword evidence="2 6" id="KW-0808">Transferase</keyword>
<keyword evidence="11" id="KW-1185">Reference proteome</keyword>
<dbReference type="Proteomes" id="UP001348149">
    <property type="component" value="Unassembled WGS sequence"/>
</dbReference>
<keyword evidence="5 6" id="KW-0067">ATP-binding</keyword>
<feature type="binding site" evidence="6">
    <location>
        <begin position="74"/>
        <end position="75"/>
    </location>
    <ligand>
        <name>substrate</name>
    </ligand>
</feature>
<dbReference type="PIRSF" id="PIRSF000538">
    <property type="entry name" value="GlpK"/>
    <property type="match status" value="1"/>
</dbReference>
<evidence type="ECO:0000256" key="6">
    <source>
        <dbReference type="HAMAP-Rule" id="MF_02220"/>
    </source>
</evidence>
<dbReference type="Pfam" id="PF02782">
    <property type="entry name" value="FGGY_C"/>
    <property type="match status" value="1"/>
</dbReference>
<keyword evidence="4 6" id="KW-0418">Kinase</keyword>
<dbReference type="CDD" id="cd07808">
    <property type="entry name" value="ASKHA_NBD_FGGY_EcXK-like"/>
    <property type="match status" value="1"/>
</dbReference>
<accession>A0ABU6HKQ5</accession>
<dbReference type="SUPFAM" id="SSF53067">
    <property type="entry name" value="Actin-like ATPase domain"/>
    <property type="match status" value="2"/>
</dbReference>
<evidence type="ECO:0000259" key="9">
    <source>
        <dbReference type="Pfam" id="PF02782"/>
    </source>
</evidence>
<dbReference type="EC" id="2.7.1.17" evidence="6 7"/>
<evidence type="ECO:0000256" key="5">
    <source>
        <dbReference type="ARBA" id="ARBA00022840"/>
    </source>
</evidence>
<evidence type="ECO:0000256" key="3">
    <source>
        <dbReference type="ARBA" id="ARBA00022741"/>
    </source>
</evidence>
<dbReference type="InterPro" id="IPR018485">
    <property type="entry name" value="FGGY_C"/>
</dbReference>
<feature type="active site" description="Proton acceptor" evidence="6">
    <location>
        <position position="231"/>
    </location>
</feature>
<keyword evidence="3 6" id="KW-0547">Nucleotide-binding</keyword>
<dbReference type="InterPro" id="IPR018484">
    <property type="entry name" value="FGGY_N"/>
</dbReference>
<comment type="function">
    <text evidence="6">Catalyzes the phosphorylation of D-xylulose to D-xylulose 5-phosphate.</text>
</comment>
<evidence type="ECO:0000313" key="10">
    <source>
        <dbReference type="EMBL" id="MEC3863040.1"/>
    </source>
</evidence>
<dbReference type="Gene3D" id="3.30.420.40">
    <property type="match status" value="2"/>
</dbReference>
<evidence type="ECO:0000259" key="8">
    <source>
        <dbReference type="Pfam" id="PF00370"/>
    </source>
</evidence>
<dbReference type="InterPro" id="IPR006000">
    <property type="entry name" value="Xylulokinase"/>
</dbReference>
<dbReference type="InterPro" id="IPR000577">
    <property type="entry name" value="Carb_kinase_FGGY"/>
</dbReference>
<reference evidence="10 11" key="1">
    <citation type="submission" date="2024-01" db="EMBL/GenBank/DDBJ databases">
        <title>Mesobacterium rodlantinim sp. nov., isolated from shallow sea hydrothermal systems off Kueishantao Island.</title>
        <authorList>
            <person name="Su Z."/>
            <person name="Tang K."/>
        </authorList>
    </citation>
    <scope>NUCLEOTIDE SEQUENCE [LARGE SCALE GENOMIC DNA]</scope>
    <source>
        <strain evidence="10 11">TK19101</strain>
    </source>
</reference>
<feature type="domain" description="Carbohydrate kinase FGGY N-terminal" evidence="8">
    <location>
        <begin position="1"/>
        <end position="237"/>
    </location>
</feature>
<organism evidence="10 11">
    <name type="scientific">Mesobacterium hydrothermale</name>
    <dbReference type="NCBI Taxonomy" id="3111907"/>
    <lineage>
        <taxon>Bacteria</taxon>
        <taxon>Pseudomonadati</taxon>
        <taxon>Pseudomonadota</taxon>
        <taxon>Alphaproteobacteria</taxon>
        <taxon>Rhodobacterales</taxon>
        <taxon>Roseobacteraceae</taxon>
        <taxon>Mesobacterium</taxon>
    </lineage>
</organism>
<dbReference type="GO" id="GO:0004856">
    <property type="term" value="F:D-xylulokinase activity"/>
    <property type="evidence" value="ECO:0007669"/>
    <property type="project" value="UniProtKB-EC"/>
</dbReference>
<comment type="similarity">
    <text evidence="1 6 7">Belongs to the FGGY kinase family.</text>
</comment>
<protein>
    <recommendedName>
        <fullName evidence="6 7">Xylulose kinase</fullName>
        <shortName evidence="6 7">Xylulokinase</shortName>
        <ecNumber evidence="6 7">2.7.1.17</ecNumber>
    </recommendedName>
</protein>
<dbReference type="Pfam" id="PF00370">
    <property type="entry name" value="FGGY_N"/>
    <property type="match status" value="1"/>
</dbReference>
<name>A0ABU6HKQ5_9RHOB</name>
<keyword evidence="6 7" id="KW-0859">Xylose metabolism</keyword>
<evidence type="ECO:0000256" key="2">
    <source>
        <dbReference type="ARBA" id="ARBA00022679"/>
    </source>
</evidence>
<sequence>MYLGIDIGTSGVKAVRMDPSGRLVQAASVALTISHAAPGWSEQAPEDWWQAVCRAVRQLDGLGDVRAIGLSGQMHGAVLLDGAGAVLRPAILWNDGRCSAECAAVWRDAPDLAQVAGVRPMPGLTGPKLAWVAVHEPQVHARIRHLLLPKDYIGYRLHGRFVTDRGDAGGSFLFDQARGRWSDALCAATRTDPAWLPEVLAGIEVAGTLTAQAAEALGLPGGLPVVAGAADAPAGALAAGVVRDGRGMISLGTSGQFLVAAQSYSAAPDQGLHSFAHTLPDTWYHMAALLNGARPMQWFADMVQAPVAALLDEAAVTDQGIPLFLPYLTGERTPHGDDTIRAGFYGIGNATTRGQMLRGVLDGIAYAFADAAQVVGDQMPPPEVMLVQGGGARSPLLLQTIADVIGLTLARIAGAEAGPAIGAARLAAVADGAMTLDDLAQQPETDLTITPGDMGRHGARLQAYRQMYQALKPLRGSV</sequence>
<gene>
    <name evidence="6 7 10" type="primary">xylB</name>
    <name evidence="10" type="ORF">VK792_17230</name>
</gene>